<dbReference type="InterPro" id="IPR012349">
    <property type="entry name" value="Split_barrel_FMN-bd"/>
</dbReference>
<comment type="caution">
    <text evidence="3">The sequence shown here is derived from an EMBL/GenBank/DDBJ whole genome shotgun (WGS) entry which is preliminary data.</text>
</comment>
<protein>
    <submittedName>
        <fullName evidence="3">Flavin reductase (DIM6/NTAB) family NADH-FMN oxidoreductase RutF</fullName>
    </submittedName>
</protein>
<organism evidence="3 4">
    <name type="scientific">Microlunatus parietis</name>
    <dbReference type="NCBI Taxonomy" id="682979"/>
    <lineage>
        <taxon>Bacteria</taxon>
        <taxon>Bacillati</taxon>
        <taxon>Actinomycetota</taxon>
        <taxon>Actinomycetes</taxon>
        <taxon>Propionibacteriales</taxon>
        <taxon>Propionibacteriaceae</taxon>
        <taxon>Microlunatus</taxon>
    </lineage>
</organism>
<evidence type="ECO:0000313" key="3">
    <source>
        <dbReference type="EMBL" id="NYE69690.1"/>
    </source>
</evidence>
<evidence type="ECO:0000313" key="4">
    <source>
        <dbReference type="Proteomes" id="UP000569914"/>
    </source>
</evidence>
<dbReference type="Gene3D" id="2.30.110.10">
    <property type="entry name" value="Electron Transport, Fmn-binding Protein, Chain A"/>
    <property type="match status" value="1"/>
</dbReference>
<proteinExistence type="predicted"/>
<dbReference type="InterPro" id="IPR002563">
    <property type="entry name" value="Flavin_Rdtase-like_dom"/>
</dbReference>
<reference evidence="3 4" key="1">
    <citation type="submission" date="2020-07" db="EMBL/GenBank/DDBJ databases">
        <title>Sequencing the genomes of 1000 actinobacteria strains.</title>
        <authorList>
            <person name="Klenk H.-P."/>
        </authorList>
    </citation>
    <scope>NUCLEOTIDE SEQUENCE [LARGE SCALE GENOMIC DNA]</scope>
    <source>
        <strain evidence="3 4">DSM 22083</strain>
    </source>
</reference>
<dbReference type="AlphaFoldDB" id="A0A7Y9LAK6"/>
<evidence type="ECO:0000256" key="1">
    <source>
        <dbReference type="SAM" id="MobiDB-lite"/>
    </source>
</evidence>
<dbReference type="SUPFAM" id="SSF50475">
    <property type="entry name" value="FMN-binding split barrel"/>
    <property type="match status" value="1"/>
</dbReference>
<feature type="compositionally biased region" description="Basic and acidic residues" evidence="1">
    <location>
        <begin position="1"/>
        <end position="18"/>
    </location>
</feature>
<keyword evidence="4" id="KW-1185">Reference proteome</keyword>
<evidence type="ECO:0000259" key="2">
    <source>
        <dbReference type="SMART" id="SM00903"/>
    </source>
</evidence>
<dbReference type="RefSeq" id="WP_179748623.1">
    <property type="nucleotide sequence ID" value="NZ_JACCBU010000001.1"/>
</dbReference>
<dbReference type="GO" id="GO:0010181">
    <property type="term" value="F:FMN binding"/>
    <property type="evidence" value="ECO:0007669"/>
    <property type="project" value="InterPro"/>
</dbReference>
<dbReference type="SMART" id="SM00903">
    <property type="entry name" value="Flavin_Reduct"/>
    <property type="match status" value="1"/>
</dbReference>
<dbReference type="GO" id="GO:0016646">
    <property type="term" value="F:oxidoreductase activity, acting on the CH-NH group of donors, NAD or NADP as acceptor"/>
    <property type="evidence" value="ECO:0007669"/>
    <property type="project" value="UniProtKB-ARBA"/>
</dbReference>
<feature type="domain" description="Flavin reductase like" evidence="2">
    <location>
        <begin position="23"/>
        <end position="167"/>
    </location>
</feature>
<feature type="region of interest" description="Disordered" evidence="1">
    <location>
        <begin position="1"/>
        <end position="21"/>
    </location>
</feature>
<dbReference type="Pfam" id="PF01613">
    <property type="entry name" value="Flavin_Reduct"/>
    <property type="match status" value="1"/>
</dbReference>
<accession>A0A7Y9LAK6</accession>
<sequence length="172" mass="18292">MTIHSEHPFLPPERDRSPVRRFRGRLPAPVTLWTSPGPAGLTVSSLLIADGEPAELIGLIDPDSDLADAFAEQDTVAVSLLGSADQRLADAFAGQTPAPGGPFRLAEWTDTDWGPVLTGTSAWLGARLVDRTTTAGWALLVRATIERVELADSTADALAHLRGRYGTVGIRS</sequence>
<dbReference type="Proteomes" id="UP000569914">
    <property type="component" value="Unassembled WGS sequence"/>
</dbReference>
<gene>
    <name evidence="3" type="ORF">BKA15_001019</name>
</gene>
<dbReference type="EMBL" id="JACCBU010000001">
    <property type="protein sequence ID" value="NYE69690.1"/>
    <property type="molecule type" value="Genomic_DNA"/>
</dbReference>
<name>A0A7Y9LAK6_9ACTN</name>